<dbReference type="EMBL" id="JAPWDO010000003">
    <property type="protein sequence ID" value="KAJ5479381.1"/>
    <property type="molecule type" value="Genomic_DNA"/>
</dbReference>
<reference evidence="1" key="2">
    <citation type="journal article" date="2023" name="IMA Fungus">
        <title>Comparative genomic study of the Penicillium genus elucidates a diverse pangenome and 15 lateral gene transfer events.</title>
        <authorList>
            <person name="Petersen C."/>
            <person name="Sorensen T."/>
            <person name="Nielsen M.R."/>
            <person name="Sondergaard T.E."/>
            <person name="Sorensen J.L."/>
            <person name="Fitzpatrick D.A."/>
            <person name="Frisvad J.C."/>
            <person name="Nielsen K.L."/>
        </authorList>
    </citation>
    <scope>NUCLEOTIDE SEQUENCE</scope>
    <source>
        <strain evidence="1">IBT 17660</strain>
    </source>
</reference>
<proteinExistence type="predicted"/>
<accession>A0A9W9WZ32</accession>
<protein>
    <submittedName>
        <fullName evidence="1">Uncharacterized protein</fullName>
    </submittedName>
</protein>
<gene>
    <name evidence="1" type="ORF">N7530_004890</name>
</gene>
<sequence>MEFFPTTQEVEFDDRILIFRVQALPPKPWPKRVAGVPCYLTEDPNDDGPAIPYEYRSRSRIDLSKYLDLRDNNDSLDAI</sequence>
<reference evidence="1" key="1">
    <citation type="submission" date="2022-12" db="EMBL/GenBank/DDBJ databases">
        <authorList>
            <person name="Petersen C."/>
        </authorList>
    </citation>
    <scope>NUCLEOTIDE SEQUENCE</scope>
    <source>
        <strain evidence="1">IBT 17660</strain>
    </source>
</reference>
<dbReference type="OrthoDB" id="4155294at2759"/>
<dbReference type="Proteomes" id="UP001147760">
    <property type="component" value="Unassembled WGS sequence"/>
</dbReference>
<dbReference type="AlphaFoldDB" id="A0A9W9WZ32"/>
<organism evidence="1 2">
    <name type="scientific">Penicillium desertorum</name>
    <dbReference type="NCBI Taxonomy" id="1303715"/>
    <lineage>
        <taxon>Eukaryota</taxon>
        <taxon>Fungi</taxon>
        <taxon>Dikarya</taxon>
        <taxon>Ascomycota</taxon>
        <taxon>Pezizomycotina</taxon>
        <taxon>Eurotiomycetes</taxon>
        <taxon>Eurotiomycetidae</taxon>
        <taxon>Eurotiales</taxon>
        <taxon>Aspergillaceae</taxon>
        <taxon>Penicillium</taxon>
    </lineage>
</organism>
<name>A0A9W9WZ32_9EURO</name>
<evidence type="ECO:0000313" key="1">
    <source>
        <dbReference type="EMBL" id="KAJ5479381.1"/>
    </source>
</evidence>
<comment type="caution">
    <text evidence="1">The sequence shown here is derived from an EMBL/GenBank/DDBJ whole genome shotgun (WGS) entry which is preliminary data.</text>
</comment>
<keyword evidence="2" id="KW-1185">Reference proteome</keyword>
<evidence type="ECO:0000313" key="2">
    <source>
        <dbReference type="Proteomes" id="UP001147760"/>
    </source>
</evidence>